<dbReference type="AlphaFoldDB" id="A0A6V8PQ80"/>
<evidence type="ECO:0000256" key="4">
    <source>
        <dbReference type="ARBA" id="ARBA00022490"/>
    </source>
</evidence>
<comment type="catalytic activity">
    <reaction evidence="8">
        <text>3-phosphoshikimate + phosphoenolpyruvate = 5-O-(1-carboxyvinyl)-3-phosphoshikimate + phosphate</text>
        <dbReference type="Rhea" id="RHEA:21256"/>
        <dbReference type="ChEBI" id="CHEBI:43474"/>
        <dbReference type="ChEBI" id="CHEBI:57701"/>
        <dbReference type="ChEBI" id="CHEBI:58702"/>
        <dbReference type="ChEBI" id="CHEBI:145989"/>
        <dbReference type="EC" id="2.5.1.19"/>
    </reaction>
    <physiologicalReaction direction="left-to-right" evidence="8">
        <dbReference type="Rhea" id="RHEA:21257"/>
    </physiologicalReaction>
</comment>
<feature type="binding site" evidence="9">
    <location>
        <position position="342"/>
    </location>
    <ligand>
        <name>3-phosphoshikimate</name>
        <dbReference type="ChEBI" id="CHEBI:145989"/>
    </ligand>
</feature>
<dbReference type="GO" id="GO:0008652">
    <property type="term" value="P:amino acid biosynthetic process"/>
    <property type="evidence" value="ECO:0007669"/>
    <property type="project" value="UniProtKB-KW"/>
</dbReference>
<organism evidence="11 12">
    <name type="scientific">Candidatus Hakubella thermalkaliphila</name>
    <dbReference type="NCBI Taxonomy" id="2754717"/>
    <lineage>
        <taxon>Bacteria</taxon>
        <taxon>Bacillati</taxon>
        <taxon>Actinomycetota</taxon>
        <taxon>Actinomycetota incertae sedis</taxon>
        <taxon>Candidatus Hakubellales</taxon>
        <taxon>Candidatus Hakubellaceae</taxon>
        <taxon>Candidatus Hakubella</taxon>
    </lineage>
</organism>
<comment type="pathway">
    <text evidence="2 9">Metabolic intermediate biosynthesis; chorismate biosynthesis; chorismate from D-erythrose 4-phosphate and phosphoenolpyruvate: step 6/7.</text>
</comment>
<evidence type="ECO:0000259" key="10">
    <source>
        <dbReference type="Pfam" id="PF00275"/>
    </source>
</evidence>
<feature type="binding site" evidence="9">
    <location>
        <position position="167"/>
    </location>
    <ligand>
        <name>3-phosphoshikimate</name>
        <dbReference type="ChEBI" id="CHEBI:145989"/>
    </ligand>
</feature>
<feature type="binding site" evidence="9">
    <location>
        <position position="26"/>
    </location>
    <ligand>
        <name>3-phosphoshikimate</name>
        <dbReference type="ChEBI" id="CHEBI:145989"/>
    </ligand>
</feature>
<dbReference type="PANTHER" id="PTHR21090:SF5">
    <property type="entry name" value="PENTAFUNCTIONAL AROM POLYPEPTIDE"/>
    <property type="match status" value="1"/>
</dbReference>
<dbReference type="PROSITE" id="PS00104">
    <property type="entry name" value="EPSP_SYNTHASE_1"/>
    <property type="match status" value="1"/>
</dbReference>
<dbReference type="InterPro" id="IPR013792">
    <property type="entry name" value="RNA3'P_cycl/enolpyr_Trfase_a/b"/>
</dbReference>
<feature type="binding site" evidence="9">
    <location>
        <position position="388"/>
    </location>
    <ligand>
        <name>phosphoenolpyruvate</name>
        <dbReference type="ChEBI" id="CHEBI:58702"/>
    </ligand>
</feature>
<dbReference type="GO" id="GO:0005737">
    <property type="term" value="C:cytoplasm"/>
    <property type="evidence" value="ECO:0007669"/>
    <property type="project" value="UniProtKB-SubCell"/>
</dbReference>
<dbReference type="NCBIfam" id="TIGR01356">
    <property type="entry name" value="aroA"/>
    <property type="match status" value="1"/>
</dbReference>
<evidence type="ECO:0000256" key="8">
    <source>
        <dbReference type="ARBA" id="ARBA00044633"/>
    </source>
</evidence>
<evidence type="ECO:0000256" key="1">
    <source>
        <dbReference type="ARBA" id="ARBA00002174"/>
    </source>
</evidence>
<feature type="binding site" evidence="9">
    <location>
        <position position="169"/>
    </location>
    <ligand>
        <name>phosphoenolpyruvate</name>
        <dbReference type="ChEBI" id="CHEBI:58702"/>
    </ligand>
</feature>
<dbReference type="InterPro" id="IPR036968">
    <property type="entry name" value="Enolpyruvate_Tfrase_sf"/>
</dbReference>
<feature type="binding site" evidence="9">
    <location>
        <position position="346"/>
    </location>
    <ligand>
        <name>phosphoenolpyruvate</name>
        <dbReference type="ChEBI" id="CHEBI:58702"/>
    </ligand>
</feature>
<dbReference type="CDD" id="cd01556">
    <property type="entry name" value="EPSP_synthase"/>
    <property type="match status" value="1"/>
</dbReference>
<proteinExistence type="inferred from homology"/>
<evidence type="ECO:0000256" key="3">
    <source>
        <dbReference type="ARBA" id="ARBA00009948"/>
    </source>
</evidence>
<comment type="function">
    <text evidence="1 9">Catalyzes the transfer of the enolpyruvyl moiety of phosphoenolpyruvate (PEP) to the 5-hydroxyl of shikimate-3-phosphate (S3P) to produce enolpyruvyl shikimate-3-phosphate and inorganic phosphate.</text>
</comment>
<dbReference type="UniPathway" id="UPA00053">
    <property type="reaction ID" value="UER00089"/>
</dbReference>
<name>A0A6V8PQ80_9ACTN</name>
<gene>
    <name evidence="9" type="primary">aroA</name>
    <name evidence="11" type="ORF">HKBW3S43_00126</name>
</gene>
<comment type="similarity">
    <text evidence="3 9">Belongs to the EPSP synthase family.</text>
</comment>
<dbReference type="Pfam" id="PF00275">
    <property type="entry name" value="EPSP_synthase"/>
    <property type="match status" value="1"/>
</dbReference>
<dbReference type="PANTHER" id="PTHR21090">
    <property type="entry name" value="AROM/DEHYDROQUINATE SYNTHASE"/>
    <property type="match status" value="1"/>
</dbReference>
<dbReference type="InterPro" id="IPR001986">
    <property type="entry name" value="Enolpyruvate_Tfrase_dom"/>
</dbReference>
<evidence type="ECO:0000313" key="11">
    <source>
        <dbReference type="EMBL" id="GFP34333.1"/>
    </source>
</evidence>
<feature type="domain" description="Enolpyruvate transferase" evidence="10">
    <location>
        <begin position="7"/>
        <end position="423"/>
    </location>
</feature>
<dbReference type="EMBL" id="BLSB01000003">
    <property type="protein sequence ID" value="GFP34333.1"/>
    <property type="molecule type" value="Genomic_DNA"/>
</dbReference>
<reference evidence="11 12" key="1">
    <citation type="journal article" date="2020" name="Front. Microbiol.">
        <title>Single-cell genomics of novel Actinobacteria with the Wood-Ljungdahl pathway discovered in a serpentinizing system.</title>
        <authorList>
            <person name="Merino N."/>
            <person name="Kawai M."/>
            <person name="Boyd E.S."/>
            <person name="Colman D.R."/>
            <person name="McGlynn S.E."/>
            <person name="Nealson K.H."/>
            <person name="Kurokawa K."/>
            <person name="Hongoh Y."/>
        </authorList>
    </citation>
    <scope>NUCLEOTIDE SEQUENCE [LARGE SCALE GENOMIC DNA]</scope>
    <source>
        <strain evidence="11 12">S43</strain>
    </source>
</reference>
<feature type="binding site" evidence="9">
    <location>
        <position position="122"/>
    </location>
    <ligand>
        <name>phosphoenolpyruvate</name>
        <dbReference type="ChEBI" id="CHEBI:58702"/>
    </ligand>
</feature>
<dbReference type="InterPro" id="IPR006264">
    <property type="entry name" value="EPSP_synthase"/>
</dbReference>
<keyword evidence="5 9" id="KW-0028">Amino-acid biosynthesis</keyword>
<evidence type="ECO:0000256" key="7">
    <source>
        <dbReference type="ARBA" id="ARBA00023141"/>
    </source>
</evidence>
<dbReference type="FunFam" id="3.65.10.10:FF:000006">
    <property type="entry name" value="3-phosphoshikimate 1-carboxyvinyltransferase"/>
    <property type="match status" value="1"/>
</dbReference>
<evidence type="ECO:0000313" key="12">
    <source>
        <dbReference type="Proteomes" id="UP000576480"/>
    </source>
</evidence>
<dbReference type="SUPFAM" id="SSF55205">
    <property type="entry name" value="EPT/RTPC-like"/>
    <property type="match status" value="1"/>
</dbReference>
<feature type="binding site" evidence="9">
    <location>
        <position position="21"/>
    </location>
    <ligand>
        <name>phosphoenolpyruvate</name>
        <dbReference type="ChEBI" id="CHEBI:58702"/>
    </ligand>
</feature>
<feature type="active site" description="Proton acceptor" evidence="9">
    <location>
        <position position="315"/>
    </location>
</feature>
<dbReference type="PIRSF" id="PIRSF000505">
    <property type="entry name" value="EPSPS"/>
    <property type="match status" value="1"/>
</dbReference>
<accession>A0A6V8PQ80</accession>
<evidence type="ECO:0000256" key="5">
    <source>
        <dbReference type="ARBA" id="ARBA00022605"/>
    </source>
</evidence>
<evidence type="ECO:0000256" key="2">
    <source>
        <dbReference type="ARBA" id="ARBA00004811"/>
    </source>
</evidence>
<feature type="binding site" evidence="9">
    <location>
        <position position="21"/>
    </location>
    <ligand>
        <name>3-phosphoshikimate</name>
        <dbReference type="ChEBI" id="CHEBI:145989"/>
    </ligand>
</feature>
<comment type="subunit">
    <text evidence="9">Monomer.</text>
</comment>
<feature type="binding site" evidence="9">
    <location>
        <position position="315"/>
    </location>
    <ligand>
        <name>3-phosphoshikimate</name>
        <dbReference type="ChEBI" id="CHEBI:145989"/>
    </ligand>
</feature>
<feature type="binding site" evidence="9">
    <location>
        <position position="94"/>
    </location>
    <ligand>
        <name>phosphoenolpyruvate</name>
        <dbReference type="ChEBI" id="CHEBI:58702"/>
    </ligand>
</feature>
<dbReference type="EC" id="2.5.1.19" evidence="9"/>
<comment type="caution">
    <text evidence="11">The sequence shown here is derived from an EMBL/GenBank/DDBJ whole genome shotgun (WGS) entry which is preliminary data.</text>
</comment>
<comment type="subcellular location">
    <subcellularLocation>
        <location evidence="9">Cytoplasm</location>
    </subcellularLocation>
</comment>
<dbReference type="GO" id="GO:0003866">
    <property type="term" value="F:3-phosphoshikimate 1-carboxyvinyltransferase activity"/>
    <property type="evidence" value="ECO:0007669"/>
    <property type="project" value="UniProtKB-UniRule"/>
</dbReference>
<evidence type="ECO:0000256" key="6">
    <source>
        <dbReference type="ARBA" id="ARBA00022679"/>
    </source>
</evidence>
<dbReference type="FunFam" id="3.65.10.10:FF:000005">
    <property type="entry name" value="3-phosphoshikimate 1-carboxyvinyltransferase"/>
    <property type="match status" value="1"/>
</dbReference>
<dbReference type="GO" id="GO:0009423">
    <property type="term" value="P:chorismate biosynthetic process"/>
    <property type="evidence" value="ECO:0007669"/>
    <property type="project" value="UniProtKB-UniRule"/>
</dbReference>
<keyword evidence="7 9" id="KW-0057">Aromatic amino acid biosynthesis</keyword>
<evidence type="ECO:0000256" key="9">
    <source>
        <dbReference type="HAMAP-Rule" id="MF_00210"/>
    </source>
</evidence>
<comment type="caution">
    <text evidence="9">Lacks conserved residue(s) required for the propagation of feature annotation.</text>
</comment>
<keyword evidence="4 9" id="KW-0963">Cytoplasm</keyword>
<dbReference type="InterPro" id="IPR023193">
    <property type="entry name" value="EPSP_synthase_CS"/>
</dbReference>
<sequence length="428" mass="46097">MEATLTSAKNLKGVITVPGDKSISHRSLILASLAHGRSRIANFSFSKDCLSTMNGLRSLGVEMEIDADKVVHLVGKGSEGFREPPDILDCGNSGTTMRMMLGVLAGSHLFAVLSGDRFLNRRPMGRIVEPLKKMGAHIWGREGGTKAPLAVKGTGLRGCDHRIEIPSAQVKSALLLAGLQAKGETSVTEPFPSRDHTERMLEYLGADIQYGDSYSRISSARGLQAKDIQIPGDFSSAAYFLVAALVARSSEITVRDVGINKTRVGLVEVLERMGAHILVSDRRILNNEPVADVTCHWGALKGVEVGGEIIPRLIDEIPVLCVAASLAEGRTVIKDAGELHYKECDRIEAMATELAKMGAHIVATPDGFIIEGVERLRGARVDSRFDHRVAMSLAIAALAAEGETTISNFECVDISFPGFLDVLRSLME</sequence>
<protein>
    <recommendedName>
        <fullName evidence="9">3-phosphoshikimate 1-carboxyvinyltransferase</fullName>
        <ecNumber evidence="9">2.5.1.19</ecNumber>
    </recommendedName>
    <alternativeName>
        <fullName evidence="9">5-enolpyruvylshikimate-3-phosphate synthase</fullName>
        <shortName evidence="9">EPSP synthase</shortName>
        <shortName evidence="9">EPSPS</shortName>
    </alternativeName>
</protein>
<dbReference type="HAMAP" id="MF_00210">
    <property type="entry name" value="EPSP_synth"/>
    <property type="match status" value="1"/>
</dbReference>
<dbReference type="Gene3D" id="3.65.10.10">
    <property type="entry name" value="Enolpyruvate transferase domain"/>
    <property type="match status" value="2"/>
</dbReference>
<dbReference type="Proteomes" id="UP000576480">
    <property type="component" value="Unassembled WGS sequence"/>
</dbReference>
<feature type="binding site" evidence="9">
    <location>
        <position position="169"/>
    </location>
    <ligand>
        <name>3-phosphoshikimate</name>
        <dbReference type="ChEBI" id="CHEBI:145989"/>
    </ligand>
</feature>
<dbReference type="GO" id="GO:0009073">
    <property type="term" value="P:aromatic amino acid family biosynthetic process"/>
    <property type="evidence" value="ECO:0007669"/>
    <property type="project" value="UniProtKB-KW"/>
</dbReference>
<keyword evidence="6 9" id="KW-0808">Transferase</keyword>
<feature type="binding site" evidence="9">
    <location>
        <position position="22"/>
    </location>
    <ligand>
        <name>3-phosphoshikimate</name>
        <dbReference type="ChEBI" id="CHEBI:145989"/>
    </ligand>
</feature>